<accession>A0A3G2L2M8</accession>
<protein>
    <submittedName>
        <fullName evidence="1">Uncharacterized protein</fullName>
    </submittedName>
</protein>
<dbReference type="EMBL" id="CP032050">
    <property type="protein sequence ID" value="AYN66502.1"/>
    <property type="molecule type" value="Genomic_DNA"/>
</dbReference>
<dbReference type="RefSeq" id="WP_121847554.1">
    <property type="nucleotide sequence ID" value="NZ_CP032050.1"/>
</dbReference>
<dbReference type="KEGG" id="emar:D1013_03440"/>
<dbReference type="Proteomes" id="UP000276309">
    <property type="component" value="Chromosome"/>
</dbReference>
<dbReference type="OrthoDB" id="1452502at2"/>
<name>A0A3G2L2M8_9FLAO</name>
<gene>
    <name evidence="1" type="ORF">D1013_03440</name>
</gene>
<proteinExistence type="predicted"/>
<dbReference type="AlphaFoldDB" id="A0A3G2L2M8"/>
<keyword evidence="2" id="KW-1185">Reference proteome</keyword>
<evidence type="ECO:0000313" key="2">
    <source>
        <dbReference type="Proteomes" id="UP000276309"/>
    </source>
</evidence>
<sequence length="102" mass="11301">MVNGRLKNCISYLLLLLFLSVKMAGLHVLSHSDDNDHALQCAVCDHTTAHNLIPALTPDLVSVTLKNLEGITNDEVKVLYAFISNRNLDSNQLFSRPPPFTL</sequence>
<evidence type="ECO:0000313" key="1">
    <source>
        <dbReference type="EMBL" id="AYN66502.1"/>
    </source>
</evidence>
<organism evidence="1 2">
    <name type="scientific">Euzebyella marina</name>
    <dbReference type="NCBI Taxonomy" id="1761453"/>
    <lineage>
        <taxon>Bacteria</taxon>
        <taxon>Pseudomonadati</taxon>
        <taxon>Bacteroidota</taxon>
        <taxon>Flavobacteriia</taxon>
        <taxon>Flavobacteriales</taxon>
        <taxon>Flavobacteriaceae</taxon>
        <taxon>Euzebyella</taxon>
    </lineage>
</organism>
<reference evidence="1 2" key="1">
    <citation type="submission" date="2018-08" db="EMBL/GenBank/DDBJ databases">
        <title>The reduced genetic potential of extracellular carbohydrate catabolism in Euzebyella marina RN62, a Flavobacteriia bacterium isolated from the hadal water.</title>
        <authorList>
            <person name="Xue C."/>
        </authorList>
    </citation>
    <scope>NUCLEOTIDE SEQUENCE [LARGE SCALE GENOMIC DNA]</scope>
    <source>
        <strain evidence="1 2">RN62</strain>
    </source>
</reference>